<evidence type="ECO:0000313" key="8">
    <source>
        <dbReference type="EMBL" id="MDQ0348340.1"/>
    </source>
</evidence>
<accession>A0ABU0DJ90</accession>
<evidence type="ECO:0000256" key="6">
    <source>
        <dbReference type="SAM" id="SignalP"/>
    </source>
</evidence>
<sequence>MKNSIRAGRIRAGRILGGLGLVALMAVPAAAADMSYPAPAGGAYAPAPAFTWTGFYLGANAGYGWGTADGSPDIDGFLGGLQAGYNWQGSGPLVLGVETDIQYADLSSSAFTLDYFGTVRARLGFAFDQFLVYGTGGLAYGGGSYELLGLSNDRNHIGWTIGAGAEYAIGGNWSVKGEYLYIDLGEETYASYFGPRDVGMSANVVRAGVNYRF</sequence>
<reference evidence="8 9" key="1">
    <citation type="submission" date="2023-07" db="EMBL/GenBank/DDBJ databases">
        <title>Genomic Encyclopedia of Type Strains, Phase IV (KMG-IV): sequencing the most valuable type-strain genomes for metagenomic binning, comparative biology and taxonomic classification.</title>
        <authorList>
            <person name="Goeker M."/>
        </authorList>
    </citation>
    <scope>NUCLEOTIDE SEQUENCE [LARGE SCALE GENOMIC DNA]</scope>
    <source>
        <strain evidence="8 9">DSM 1277</strain>
    </source>
</reference>
<dbReference type="Pfam" id="PF13505">
    <property type="entry name" value="OMP_b-brl"/>
    <property type="match status" value="1"/>
</dbReference>
<dbReference type="Proteomes" id="UP001238467">
    <property type="component" value="Unassembled WGS sequence"/>
</dbReference>
<evidence type="ECO:0000256" key="1">
    <source>
        <dbReference type="ARBA" id="ARBA00004442"/>
    </source>
</evidence>
<dbReference type="InterPro" id="IPR011250">
    <property type="entry name" value="OMP/PagP_B-barrel"/>
</dbReference>
<feature type="chain" id="PRO_5046824342" evidence="6">
    <location>
        <begin position="32"/>
        <end position="213"/>
    </location>
</feature>
<dbReference type="PANTHER" id="PTHR34001">
    <property type="entry name" value="BLL7405 PROTEIN"/>
    <property type="match status" value="1"/>
</dbReference>
<evidence type="ECO:0000313" key="9">
    <source>
        <dbReference type="Proteomes" id="UP001238467"/>
    </source>
</evidence>
<proteinExistence type="inferred from homology"/>
<name>A0ABU0DJ90_9HYPH</name>
<keyword evidence="4" id="KW-0998">Cell outer membrane</keyword>
<feature type="signal peptide" evidence="6">
    <location>
        <begin position="1"/>
        <end position="31"/>
    </location>
</feature>
<evidence type="ECO:0000256" key="3">
    <source>
        <dbReference type="ARBA" id="ARBA00023136"/>
    </source>
</evidence>
<comment type="similarity">
    <text evidence="5">Belongs to the Omp25/RopB family.</text>
</comment>
<dbReference type="InterPro" id="IPR051692">
    <property type="entry name" value="OMP-like"/>
</dbReference>
<comment type="subcellular location">
    <subcellularLocation>
        <location evidence="1">Cell outer membrane</location>
    </subcellularLocation>
</comment>
<dbReference type="InterPro" id="IPR027385">
    <property type="entry name" value="Beta-barrel_OMP"/>
</dbReference>
<evidence type="ECO:0000256" key="2">
    <source>
        <dbReference type="ARBA" id="ARBA00022729"/>
    </source>
</evidence>
<organism evidence="8 9">
    <name type="scientific">Ancylobacter vacuolatus</name>
    <dbReference type="NCBI Taxonomy" id="223389"/>
    <lineage>
        <taxon>Bacteria</taxon>
        <taxon>Pseudomonadati</taxon>
        <taxon>Pseudomonadota</taxon>
        <taxon>Alphaproteobacteria</taxon>
        <taxon>Hyphomicrobiales</taxon>
        <taxon>Xanthobacteraceae</taxon>
        <taxon>Ancylobacter</taxon>
    </lineage>
</organism>
<dbReference type="Gene3D" id="2.40.160.20">
    <property type="match status" value="1"/>
</dbReference>
<keyword evidence="9" id="KW-1185">Reference proteome</keyword>
<dbReference type="SUPFAM" id="SSF56925">
    <property type="entry name" value="OMPA-like"/>
    <property type="match status" value="1"/>
</dbReference>
<gene>
    <name evidence="8" type="ORF">J2S76_002769</name>
</gene>
<evidence type="ECO:0000259" key="7">
    <source>
        <dbReference type="Pfam" id="PF13505"/>
    </source>
</evidence>
<keyword evidence="2 6" id="KW-0732">Signal</keyword>
<protein>
    <submittedName>
        <fullName evidence="8">Outer membrane immunogenic protein</fullName>
    </submittedName>
</protein>
<dbReference type="EMBL" id="JAUSUH010000005">
    <property type="protein sequence ID" value="MDQ0348340.1"/>
    <property type="molecule type" value="Genomic_DNA"/>
</dbReference>
<feature type="domain" description="Outer membrane protein beta-barrel" evidence="7">
    <location>
        <begin position="21"/>
        <end position="213"/>
    </location>
</feature>
<dbReference type="PANTHER" id="PTHR34001:SF3">
    <property type="entry name" value="BLL7405 PROTEIN"/>
    <property type="match status" value="1"/>
</dbReference>
<evidence type="ECO:0000256" key="4">
    <source>
        <dbReference type="ARBA" id="ARBA00023237"/>
    </source>
</evidence>
<comment type="caution">
    <text evidence="8">The sequence shown here is derived from an EMBL/GenBank/DDBJ whole genome shotgun (WGS) entry which is preliminary data.</text>
</comment>
<evidence type="ECO:0000256" key="5">
    <source>
        <dbReference type="ARBA" id="ARBA00038306"/>
    </source>
</evidence>
<keyword evidence="3" id="KW-0472">Membrane</keyword>